<sequence>MSAAAALIVLRADPGVSVTELGRRVGLTQSAAVRMVAGLEREALVERRRTVGGVHAGEAIPVRRRKIHGPAGGP</sequence>
<evidence type="ECO:0000313" key="3">
    <source>
        <dbReference type="Proteomes" id="UP000663421"/>
    </source>
</evidence>
<organism evidence="2 3">
    <name type="scientific">Streptomyces malaysiensis</name>
    <dbReference type="NCBI Taxonomy" id="92644"/>
    <lineage>
        <taxon>Bacteria</taxon>
        <taxon>Bacillati</taxon>
        <taxon>Actinomycetota</taxon>
        <taxon>Actinomycetes</taxon>
        <taxon>Kitasatosporales</taxon>
        <taxon>Streptomycetaceae</taxon>
        <taxon>Streptomyces</taxon>
        <taxon>Streptomyces violaceusniger group</taxon>
    </lineage>
</organism>
<dbReference type="Proteomes" id="UP000663421">
    <property type="component" value="Chromosome"/>
</dbReference>
<keyword evidence="3" id="KW-1185">Reference proteome</keyword>
<evidence type="ECO:0000259" key="1">
    <source>
        <dbReference type="Pfam" id="PF12802"/>
    </source>
</evidence>
<proteinExistence type="predicted"/>
<dbReference type="Gene3D" id="1.10.10.10">
    <property type="entry name" value="Winged helix-like DNA-binding domain superfamily/Winged helix DNA-binding domain"/>
    <property type="match status" value="1"/>
</dbReference>
<dbReference type="SUPFAM" id="SSF46785">
    <property type="entry name" value="Winged helix' DNA-binding domain"/>
    <property type="match status" value="1"/>
</dbReference>
<reference evidence="2 3" key="1">
    <citation type="submission" date="2020-11" db="EMBL/GenBank/DDBJ databases">
        <title>Complete genome sequence unveiled secondary metabolic potentials in Streptomyces solisilvae HNM0141.</title>
        <authorList>
            <person name="Huang X."/>
        </authorList>
    </citation>
    <scope>NUCLEOTIDE SEQUENCE [LARGE SCALE GENOMIC DNA]</scope>
    <source>
        <strain evidence="2 3">HNM0141</strain>
    </source>
</reference>
<dbReference type="EMBL" id="CP065050">
    <property type="protein sequence ID" value="QPI59338.1"/>
    <property type="molecule type" value="Genomic_DNA"/>
</dbReference>
<protein>
    <submittedName>
        <fullName evidence="2">MarR family transcriptional regulator</fullName>
    </submittedName>
</protein>
<dbReference type="Pfam" id="PF12802">
    <property type="entry name" value="MarR_2"/>
    <property type="match status" value="1"/>
</dbReference>
<name>A0ABX6WD19_STRMQ</name>
<accession>A0ABX6WD19</accession>
<evidence type="ECO:0000313" key="2">
    <source>
        <dbReference type="EMBL" id="QPI59338.1"/>
    </source>
</evidence>
<feature type="domain" description="HTH marR-type" evidence="1">
    <location>
        <begin position="3"/>
        <end position="50"/>
    </location>
</feature>
<dbReference type="InterPro" id="IPR036390">
    <property type="entry name" value="WH_DNA-bd_sf"/>
</dbReference>
<gene>
    <name evidence="2" type="ORF">I1A49_34590</name>
</gene>
<dbReference type="InterPro" id="IPR036388">
    <property type="entry name" value="WH-like_DNA-bd_sf"/>
</dbReference>
<dbReference type="InterPro" id="IPR000835">
    <property type="entry name" value="HTH_MarR-typ"/>
</dbReference>